<organism evidence="2 3">
    <name type="scientific">Goodfellowiella coeruleoviolacea</name>
    <dbReference type="NCBI Taxonomy" id="334858"/>
    <lineage>
        <taxon>Bacteria</taxon>
        <taxon>Bacillati</taxon>
        <taxon>Actinomycetota</taxon>
        <taxon>Actinomycetes</taxon>
        <taxon>Pseudonocardiales</taxon>
        <taxon>Pseudonocardiaceae</taxon>
        <taxon>Goodfellowiella</taxon>
    </lineage>
</organism>
<keyword evidence="1" id="KW-0472">Membrane</keyword>
<dbReference type="EMBL" id="JAMTCK010000012">
    <property type="protein sequence ID" value="MCP2168070.1"/>
    <property type="molecule type" value="Genomic_DNA"/>
</dbReference>
<sequence length="159" mass="16508">MLLAHVVVSVGWIGVELCLLTLALTGLAGTDPALVESAYRAAGLLAGAFYLPVSVLALVTGVVLGLGTKWGLVRFSWVAIKLVLNTALVVGGNLLVVPMFGTAARLAAQGRVVGFANQPSLVSAMCVGLTLLTAATALSVLKPWGRTWFSRTRHSSHSQ</sequence>
<feature type="transmembrane region" description="Helical" evidence="1">
    <location>
        <begin position="7"/>
        <end position="29"/>
    </location>
</feature>
<dbReference type="AlphaFoldDB" id="A0AAE3GH51"/>
<keyword evidence="1" id="KW-1133">Transmembrane helix</keyword>
<proteinExistence type="predicted"/>
<evidence type="ECO:0000313" key="2">
    <source>
        <dbReference type="EMBL" id="MCP2168070.1"/>
    </source>
</evidence>
<feature type="transmembrane region" description="Helical" evidence="1">
    <location>
        <begin position="41"/>
        <end position="66"/>
    </location>
</feature>
<name>A0AAE3GH51_9PSEU</name>
<comment type="caution">
    <text evidence="2">The sequence shown here is derived from an EMBL/GenBank/DDBJ whole genome shotgun (WGS) entry which is preliminary data.</text>
</comment>
<feature type="transmembrane region" description="Helical" evidence="1">
    <location>
        <begin position="121"/>
        <end position="141"/>
    </location>
</feature>
<evidence type="ECO:0000313" key="3">
    <source>
        <dbReference type="Proteomes" id="UP001206128"/>
    </source>
</evidence>
<gene>
    <name evidence="2" type="ORF">LX83_004944</name>
</gene>
<keyword evidence="1" id="KW-0812">Transmembrane</keyword>
<dbReference type="Proteomes" id="UP001206128">
    <property type="component" value="Unassembled WGS sequence"/>
</dbReference>
<feature type="transmembrane region" description="Helical" evidence="1">
    <location>
        <begin position="78"/>
        <end position="101"/>
    </location>
</feature>
<reference evidence="2" key="1">
    <citation type="submission" date="2022-06" db="EMBL/GenBank/DDBJ databases">
        <title>Genomic Encyclopedia of Archaeal and Bacterial Type Strains, Phase II (KMG-II): from individual species to whole genera.</title>
        <authorList>
            <person name="Goeker M."/>
        </authorList>
    </citation>
    <scope>NUCLEOTIDE SEQUENCE</scope>
    <source>
        <strain evidence="2">DSM 43935</strain>
    </source>
</reference>
<evidence type="ECO:0000256" key="1">
    <source>
        <dbReference type="SAM" id="Phobius"/>
    </source>
</evidence>
<evidence type="ECO:0008006" key="4">
    <source>
        <dbReference type="Google" id="ProtNLM"/>
    </source>
</evidence>
<protein>
    <recommendedName>
        <fullName evidence="4">DUF2269 domain-containing protein</fullName>
    </recommendedName>
</protein>
<keyword evidence="3" id="KW-1185">Reference proteome</keyword>
<accession>A0AAE3GH51</accession>